<dbReference type="Gene3D" id="1.10.357.10">
    <property type="entry name" value="Tetracycline Repressor, domain 2"/>
    <property type="match status" value="1"/>
</dbReference>
<dbReference type="GO" id="GO:0003677">
    <property type="term" value="F:DNA binding"/>
    <property type="evidence" value="ECO:0007669"/>
    <property type="project" value="UniProtKB-UniRule"/>
</dbReference>
<reference evidence="5" key="1">
    <citation type="journal article" date="2011" name="PLoS Genet.">
        <title>The evolution of host specialization in the vertebrate gut symbiont Lactobacillus reuteri.</title>
        <authorList>
            <person name="Frese S.A."/>
            <person name="Benson A.K."/>
            <person name="Tannock G.W."/>
            <person name="Loach D.M."/>
            <person name="Kim J."/>
            <person name="Zhang M."/>
            <person name="Oh P.L."/>
            <person name="Heng N.C."/>
            <person name="Patil P.B."/>
            <person name="Juge N."/>
            <person name="Mackenzie D.A."/>
            <person name="Pearson B.M."/>
            <person name="Lapidus A."/>
            <person name="Dalin E."/>
            <person name="Tice H."/>
            <person name="Goltsman E."/>
            <person name="Land M."/>
            <person name="Hauser L."/>
            <person name="Ivanova N."/>
            <person name="Kyrpides N.C."/>
            <person name="Walter J."/>
        </authorList>
    </citation>
    <scope>NUCLEOTIDE SEQUENCE [LARGE SCALE GENOMIC DNA]</scope>
    <source>
        <strain evidence="5">DSM 20016</strain>
    </source>
</reference>
<dbReference type="InterPro" id="IPR009057">
    <property type="entry name" value="Homeodomain-like_sf"/>
</dbReference>
<protein>
    <submittedName>
        <fullName evidence="4">Transcriptional regulator</fullName>
    </submittedName>
</protein>
<dbReference type="KEGG" id="lre:Lreu_1859"/>
<proteinExistence type="predicted"/>
<name>A5VMM3_LIMRD</name>
<dbReference type="STRING" id="557436.Lreu_1859"/>
<evidence type="ECO:0000256" key="2">
    <source>
        <dbReference type="PROSITE-ProRule" id="PRU00335"/>
    </source>
</evidence>
<organism evidence="4 5">
    <name type="scientific">Limosilactobacillus reuteri (strain DSM 20016)</name>
    <name type="common">Lactobacillus reuteri</name>
    <dbReference type="NCBI Taxonomy" id="557436"/>
    <lineage>
        <taxon>Bacteria</taxon>
        <taxon>Bacillati</taxon>
        <taxon>Bacillota</taxon>
        <taxon>Bacilli</taxon>
        <taxon>Lactobacillales</taxon>
        <taxon>Lactobacillaceae</taxon>
        <taxon>Limosilactobacillus</taxon>
    </lineage>
</organism>
<dbReference type="AlphaFoldDB" id="A5VMM3"/>
<dbReference type="eggNOG" id="COG1309">
    <property type="taxonomic scope" value="Bacteria"/>
</dbReference>
<evidence type="ECO:0000313" key="4">
    <source>
        <dbReference type="EMBL" id="ABQ84097.1"/>
    </source>
</evidence>
<accession>A5VMM3</accession>
<evidence type="ECO:0000313" key="5">
    <source>
        <dbReference type="Proteomes" id="UP000001991"/>
    </source>
</evidence>
<gene>
    <name evidence="4" type="ordered locus">Lreu_1859</name>
</gene>
<dbReference type="EMBL" id="CP000705">
    <property type="protein sequence ID" value="ABQ84097.1"/>
    <property type="molecule type" value="Genomic_DNA"/>
</dbReference>
<dbReference type="Pfam" id="PF00440">
    <property type="entry name" value="TetR_N"/>
    <property type="match status" value="1"/>
</dbReference>
<dbReference type="HOGENOM" id="CLU_069356_45_4_9"/>
<dbReference type="InterPro" id="IPR001647">
    <property type="entry name" value="HTH_TetR"/>
</dbReference>
<dbReference type="SUPFAM" id="SSF46689">
    <property type="entry name" value="Homeodomain-like"/>
    <property type="match status" value="1"/>
</dbReference>
<dbReference type="Proteomes" id="UP000001991">
    <property type="component" value="Chromosome"/>
</dbReference>
<dbReference type="PROSITE" id="PS50977">
    <property type="entry name" value="HTH_TETR_2"/>
    <property type="match status" value="1"/>
</dbReference>
<keyword evidence="1 2" id="KW-0238">DNA-binding</keyword>
<keyword evidence="5" id="KW-1185">Reference proteome</keyword>
<dbReference type="PATRIC" id="fig|557436.17.peg.1991"/>
<sequence>MSRCGGGIKMPSTTFKNLNRQKKELITNALLTEFSQHSLASAQVARIVKQAGIARGAFYKYFADLTEAYQYLYQVAILEIHTPITRANHILAASDYVNQIKAFVDEINGSKYRDFMRLHFQTNEGLLRDNTQPQIKIHSAQEWSVMVLSHETIKDCLLHPNKQGEAIERLSKALTALLQ</sequence>
<evidence type="ECO:0000256" key="1">
    <source>
        <dbReference type="ARBA" id="ARBA00023125"/>
    </source>
</evidence>
<feature type="DNA-binding region" description="H-T-H motif" evidence="2">
    <location>
        <begin position="43"/>
        <end position="62"/>
    </location>
</feature>
<feature type="domain" description="HTH tetR-type" evidence="3">
    <location>
        <begin position="20"/>
        <end position="80"/>
    </location>
</feature>
<evidence type="ECO:0000259" key="3">
    <source>
        <dbReference type="PROSITE" id="PS50977"/>
    </source>
</evidence>